<proteinExistence type="predicted"/>
<dbReference type="Proteomes" id="UP000028782">
    <property type="component" value="Chromosome"/>
</dbReference>
<name>A0A076PMM2_COMTE</name>
<evidence type="ECO:0000313" key="2">
    <source>
        <dbReference type="Proteomes" id="UP000028782"/>
    </source>
</evidence>
<dbReference type="HOGENOM" id="CLU_2600015_0_0_4"/>
<reference evidence="1 2" key="1">
    <citation type="journal article" date="2014" name="Genome Announc.">
        <title>Complete Genome Sequence of Polychlorinated Biphenyl Degrader Comamonas testosteroni TK102 (NBRC 109938).</title>
        <authorList>
            <person name="Fukuda K."/>
            <person name="Hosoyama A."/>
            <person name="Tsuchikane K."/>
            <person name="Ohji S."/>
            <person name="Yamazoe A."/>
            <person name="Fujita N."/>
            <person name="Shintani M."/>
            <person name="Kimbara K."/>
        </authorList>
    </citation>
    <scope>NUCLEOTIDE SEQUENCE [LARGE SCALE GENOMIC DNA]</scope>
    <source>
        <strain evidence="1">TK102</strain>
    </source>
</reference>
<evidence type="ECO:0000313" key="1">
    <source>
        <dbReference type="EMBL" id="AIJ45916.1"/>
    </source>
</evidence>
<dbReference type="EMBL" id="CP006704">
    <property type="protein sequence ID" value="AIJ45916.1"/>
    <property type="molecule type" value="Genomic_DNA"/>
</dbReference>
<dbReference type="AlphaFoldDB" id="A0A076PMM2"/>
<dbReference type="KEGG" id="ctes:O987_08905"/>
<accession>A0A076PMM2</accession>
<sequence length="79" mass="8919">MCLESAINNYQVEGFLHVQERPRRVDTSLSGARRNGPSSQYAANRTIERPVLRVKRPFKTGRVQRLVLAFAAAQVLGHE</sequence>
<organism evidence="1 2">
    <name type="scientific">Comamonas testosteroni TK102</name>
    <dbReference type="NCBI Taxonomy" id="1392005"/>
    <lineage>
        <taxon>Bacteria</taxon>
        <taxon>Pseudomonadati</taxon>
        <taxon>Pseudomonadota</taxon>
        <taxon>Betaproteobacteria</taxon>
        <taxon>Burkholderiales</taxon>
        <taxon>Comamonadaceae</taxon>
        <taxon>Comamonas</taxon>
    </lineage>
</organism>
<protein>
    <submittedName>
        <fullName evidence="1">Uncharacterized protein</fullName>
    </submittedName>
</protein>
<gene>
    <name evidence="1" type="ORF">O987_08905</name>
</gene>